<dbReference type="RefSeq" id="WP_349640466.1">
    <property type="nucleotide sequence ID" value="NZ_CP090958.1"/>
</dbReference>
<dbReference type="EMBL" id="CP090958">
    <property type="protein sequence ID" value="WGW13643.1"/>
    <property type="molecule type" value="Genomic_DNA"/>
</dbReference>
<dbReference type="SUPFAM" id="SSF159659">
    <property type="entry name" value="Cgl1923-like"/>
    <property type="match status" value="1"/>
</dbReference>
<dbReference type="PIRSF" id="PIRSF028754">
    <property type="entry name" value="UCP028754"/>
    <property type="match status" value="1"/>
</dbReference>
<gene>
    <name evidence="1" type="ORF">LWF01_07760</name>
</gene>
<organism evidence="1 2">
    <name type="scientific">Saxibacter everestensis</name>
    <dbReference type="NCBI Taxonomy" id="2909229"/>
    <lineage>
        <taxon>Bacteria</taxon>
        <taxon>Bacillati</taxon>
        <taxon>Actinomycetota</taxon>
        <taxon>Actinomycetes</taxon>
        <taxon>Micrococcales</taxon>
        <taxon>Brevibacteriaceae</taxon>
        <taxon>Saxibacter</taxon>
    </lineage>
</organism>
<reference evidence="1 2" key="1">
    <citation type="submission" date="2023-05" db="EMBL/GenBank/DDBJ databases">
        <title>Lithophilousrod everest ZFBP1038 complete genpme.</title>
        <authorList>
            <person name="Tian M."/>
        </authorList>
    </citation>
    <scope>NUCLEOTIDE SEQUENCE [LARGE SCALE GENOMIC DNA]</scope>
    <source>
        <strain evidence="1 2">ZFBP1038</strain>
    </source>
</reference>
<evidence type="ECO:0000313" key="1">
    <source>
        <dbReference type="EMBL" id="WGW13643.1"/>
    </source>
</evidence>
<dbReference type="Proteomes" id="UP001209083">
    <property type="component" value="Chromosome"/>
</dbReference>
<keyword evidence="2" id="KW-1185">Reference proteome</keyword>
<name>A0ABY8QXF4_9MICO</name>
<dbReference type="InterPro" id="IPR038389">
    <property type="entry name" value="PSMG2_sf"/>
</dbReference>
<accession>A0ABY8QXF4</accession>
<dbReference type="InterPro" id="IPR008492">
    <property type="entry name" value="Rv2714-like"/>
</dbReference>
<dbReference type="Pfam" id="PF09754">
    <property type="entry name" value="PAC2"/>
    <property type="match status" value="1"/>
</dbReference>
<sequence>MHSEDRTPIVIAKGRDRSRAAGTDRDVVMLVAFEGWNDAGEAASSAVNDLVELWSAEQIAEISPDDYYDYQFTRPTVTRTPAGGNALQWPGTRIYRAAVPGHELDVVFVVGVEPSFRWQQFVDEILSHAKDAGAVLLVGALIADVPHTRPIPVSMSTEDSELREALDLDRNSYEGPTGVLGVLGHLALAAGLPTVSLWAAIPGYVAQAPSPKAQLALTGRIEEVLGVSIPQGTLTDDAKAWERGVNELADDDEDISRYVRQLEEVQDTAELPEASGDAIAKEFERYLRRKNPPDGHKGPR</sequence>
<dbReference type="Gene3D" id="3.40.50.10900">
    <property type="entry name" value="PAC-like subunit"/>
    <property type="match status" value="1"/>
</dbReference>
<protein>
    <submittedName>
        <fullName evidence="1">PAC2 family protein</fullName>
    </submittedName>
</protein>
<dbReference type="InterPro" id="IPR019151">
    <property type="entry name" value="Proteasome_assmbl_chaperone_2"/>
</dbReference>
<proteinExistence type="predicted"/>
<evidence type="ECO:0000313" key="2">
    <source>
        <dbReference type="Proteomes" id="UP001209083"/>
    </source>
</evidence>